<gene>
    <name evidence="2" type="ORF">K8089_04435</name>
</gene>
<name>A0A9X1QTV7_9FLAO</name>
<dbReference type="AlphaFoldDB" id="A0A9X1QTV7"/>
<accession>A0A9X1QTV7</accession>
<sequence>MGIFDKIFSKKEPVQNSVKLMDENQFWNIIHATIKNSSGDYEKQQSELNTELSKLTAIEILEFDNKFRTLRGKAYIWELWAGAYIMNGGCSDDCFSDFRGWLIGQGKEVYDNAMRNPETLVELNYDFNNDDWEGLSYVPRAVYLKKTGGKEMPNGIRENLKITGEEWAEDGAELKAKFPKLHAKWGID</sequence>
<dbReference type="EMBL" id="JAIRBA010000005">
    <property type="protein sequence ID" value="MCG2418260.1"/>
    <property type="molecule type" value="Genomic_DNA"/>
</dbReference>
<evidence type="ECO:0000313" key="2">
    <source>
        <dbReference type="EMBL" id="MCG2418260.1"/>
    </source>
</evidence>
<evidence type="ECO:0000259" key="1">
    <source>
        <dbReference type="Pfam" id="PF14024"/>
    </source>
</evidence>
<dbReference type="RefSeq" id="WP_237602073.1">
    <property type="nucleotide sequence ID" value="NZ_JAIRBA010000005.1"/>
</dbReference>
<comment type="caution">
    <text evidence="2">The sequence shown here is derived from an EMBL/GenBank/DDBJ whole genome shotgun (WGS) entry which is preliminary data.</text>
</comment>
<dbReference type="Pfam" id="PF14024">
    <property type="entry name" value="DUF4240"/>
    <property type="match status" value="1"/>
</dbReference>
<organism evidence="2 3">
    <name type="scientific">Aequorivita vitellina</name>
    <dbReference type="NCBI Taxonomy" id="2874475"/>
    <lineage>
        <taxon>Bacteria</taxon>
        <taxon>Pseudomonadati</taxon>
        <taxon>Bacteroidota</taxon>
        <taxon>Flavobacteriia</taxon>
        <taxon>Flavobacteriales</taxon>
        <taxon>Flavobacteriaceae</taxon>
        <taxon>Aequorivita</taxon>
    </lineage>
</organism>
<feature type="domain" description="DUF4240" evidence="1">
    <location>
        <begin position="21"/>
        <end position="143"/>
    </location>
</feature>
<reference evidence="2" key="1">
    <citation type="submission" date="2021-09" db="EMBL/GenBank/DDBJ databases">
        <title>Genome of Aequorivita sp. strain F47161.</title>
        <authorList>
            <person name="Wang Y."/>
        </authorList>
    </citation>
    <scope>NUCLEOTIDE SEQUENCE</scope>
    <source>
        <strain evidence="2">F47161</strain>
    </source>
</reference>
<dbReference type="Proteomes" id="UP001139461">
    <property type="component" value="Unassembled WGS sequence"/>
</dbReference>
<evidence type="ECO:0000313" key="3">
    <source>
        <dbReference type="Proteomes" id="UP001139461"/>
    </source>
</evidence>
<keyword evidence="3" id="KW-1185">Reference proteome</keyword>
<proteinExistence type="predicted"/>
<protein>
    <submittedName>
        <fullName evidence="2">DUF4240 domain-containing protein</fullName>
    </submittedName>
</protein>
<dbReference type="InterPro" id="IPR025334">
    <property type="entry name" value="DUF4240"/>
</dbReference>